<comment type="caution">
    <text evidence="1">The sequence shown here is derived from an EMBL/GenBank/DDBJ whole genome shotgun (WGS) entry which is preliminary data.</text>
</comment>
<dbReference type="AlphaFoldDB" id="U1WWW8"/>
<accession>U1WWW8</accession>
<dbReference type="HOGENOM" id="CLU_3179540_0_0_9"/>
<reference evidence="1 2" key="1">
    <citation type="submission" date="2013-08" db="EMBL/GenBank/DDBJ databases">
        <authorList>
            <person name="Weinstock G."/>
            <person name="Sodergren E."/>
            <person name="Wylie T."/>
            <person name="Fulton L."/>
            <person name="Fulton R."/>
            <person name="Fronick C."/>
            <person name="O'Laughlin M."/>
            <person name="Godfrey J."/>
            <person name="Miner T."/>
            <person name="Herter B."/>
            <person name="Appelbaum E."/>
            <person name="Cordes M."/>
            <person name="Lek S."/>
            <person name="Wollam A."/>
            <person name="Pepin K.H."/>
            <person name="Palsikar V.B."/>
            <person name="Mitreva M."/>
            <person name="Wilson R.K."/>
        </authorList>
    </citation>
    <scope>NUCLEOTIDE SEQUENCE [LARGE SCALE GENOMIC DNA]</scope>
    <source>
        <strain evidence="1 2">ATCC 12856</strain>
    </source>
</reference>
<evidence type="ECO:0000313" key="1">
    <source>
        <dbReference type="EMBL" id="ERI07180.1"/>
    </source>
</evidence>
<keyword evidence="2" id="KW-1185">Reference proteome</keyword>
<dbReference type="EMBL" id="AWSJ01000292">
    <property type="protein sequence ID" value="ERI07180.1"/>
    <property type="molecule type" value="Genomic_DNA"/>
</dbReference>
<evidence type="ECO:0000313" key="2">
    <source>
        <dbReference type="Proteomes" id="UP000016511"/>
    </source>
</evidence>
<protein>
    <submittedName>
        <fullName evidence="1">Uncharacterized protein</fullName>
    </submittedName>
</protein>
<proteinExistence type="predicted"/>
<sequence>MYGSKRTGGYELKYLAPEGEFSRGYGIRGYAYLFYSRRRIKSSIHQ</sequence>
<dbReference type="Proteomes" id="UP000016511">
    <property type="component" value="Unassembled WGS sequence"/>
</dbReference>
<gene>
    <name evidence="1" type="ORF">HMPREF0083_04754</name>
</gene>
<name>U1WWW8_ANEAE</name>
<organism evidence="1 2">
    <name type="scientific">Aneurinibacillus aneurinilyticus ATCC 12856</name>
    <dbReference type="NCBI Taxonomy" id="649747"/>
    <lineage>
        <taxon>Bacteria</taxon>
        <taxon>Bacillati</taxon>
        <taxon>Bacillota</taxon>
        <taxon>Bacilli</taxon>
        <taxon>Bacillales</taxon>
        <taxon>Paenibacillaceae</taxon>
        <taxon>Aneurinibacillus group</taxon>
        <taxon>Aneurinibacillus</taxon>
    </lineage>
</organism>